<reference evidence="3 4" key="1">
    <citation type="journal article" date="2014" name="Int. J. Syst. Evol. Microbiol.">
        <title>Complete genome sequence of Corynebacterium casei LMG S-19264T (=DSM 44701T), isolated from a smear-ripened cheese.</title>
        <authorList>
            <consortium name="US DOE Joint Genome Institute (JGI-PGF)"/>
            <person name="Walter F."/>
            <person name="Albersmeier A."/>
            <person name="Kalinowski J."/>
            <person name="Ruckert C."/>
        </authorList>
    </citation>
    <scope>NUCLEOTIDE SEQUENCE [LARGE SCALE GENOMIC DNA]</scope>
    <source>
        <strain evidence="3 4">NBRC 110095</strain>
    </source>
</reference>
<dbReference type="Pfam" id="PF00561">
    <property type="entry name" value="Abhydrolase_1"/>
    <property type="match status" value="1"/>
</dbReference>
<dbReference type="InterPro" id="IPR029058">
    <property type="entry name" value="AB_hydrolase_fold"/>
</dbReference>
<dbReference type="PANTHER" id="PTHR46118">
    <property type="entry name" value="PROTEIN ABHD11"/>
    <property type="match status" value="1"/>
</dbReference>
<dbReference type="InterPro" id="IPR000073">
    <property type="entry name" value="AB_hydrolase_1"/>
</dbReference>
<keyword evidence="4" id="KW-1185">Reference proteome</keyword>
<dbReference type="AlphaFoldDB" id="A0AA37WP16"/>
<dbReference type="GO" id="GO:0016787">
    <property type="term" value="F:hydrolase activity"/>
    <property type="evidence" value="ECO:0007669"/>
    <property type="project" value="UniProtKB-KW"/>
</dbReference>
<feature type="domain" description="AB hydrolase-1" evidence="2">
    <location>
        <begin position="23"/>
        <end position="116"/>
    </location>
</feature>
<dbReference type="Gene3D" id="3.40.50.1820">
    <property type="entry name" value="alpha/beta hydrolase"/>
    <property type="match status" value="1"/>
</dbReference>
<evidence type="ECO:0000256" key="1">
    <source>
        <dbReference type="ARBA" id="ARBA00022801"/>
    </source>
</evidence>
<gene>
    <name evidence="3" type="ORF">GCM10007877_12510</name>
</gene>
<dbReference type="EMBL" id="BSPD01000030">
    <property type="protein sequence ID" value="GLS25537.1"/>
    <property type="molecule type" value="Genomic_DNA"/>
</dbReference>
<keyword evidence="1" id="KW-0378">Hydrolase</keyword>
<dbReference type="PRINTS" id="PR00111">
    <property type="entry name" value="ABHYDROLASE"/>
</dbReference>
<evidence type="ECO:0000259" key="2">
    <source>
        <dbReference type="Pfam" id="PF00561"/>
    </source>
</evidence>
<protein>
    <submittedName>
        <fullName evidence="3">Acyl-CoA esterase</fullName>
    </submittedName>
</protein>
<sequence>MSDTPSIHAVPLNSKEMSTQGEPLIMMHGLFGSLENLAGVGRLLVDDFRVISLDMRNHGRSPHDDTMTLSVLAEDVLKYMDEHRIEKAHLFGHSLGGKAMMEMALTYPDRVAKVVVGDIAPIAYLEPRHNNVFVGMESVPLSSIQSRGEADDVLKQHIQESAVRSFILKNLHKNDQGQFAWKPNIAGLKSNYSHIIGGNREDCTFDGDVLFIKGDQSDYILPEYREQVLQRFPNAQVKIIPNTGHWLHAEKPETFASLMKAFLKR</sequence>
<comment type="caution">
    <text evidence="3">The sequence shown here is derived from an EMBL/GenBank/DDBJ whole genome shotgun (WGS) entry which is preliminary data.</text>
</comment>
<evidence type="ECO:0000313" key="3">
    <source>
        <dbReference type="EMBL" id="GLS25537.1"/>
    </source>
</evidence>
<proteinExistence type="predicted"/>
<dbReference type="RefSeq" id="WP_232591965.1">
    <property type="nucleotide sequence ID" value="NZ_BSPD01000030.1"/>
</dbReference>
<dbReference type="Proteomes" id="UP001156870">
    <property type="component" value="Unassembled WGS sequence"/>
</dbReference>
<name>A0AA37WP16_9GAMM</name>
<evidence type="ECO:0000313" key="4">
    <source>
        <dbReference type="Proteomes" id="UP001156870"/>
    </source>
</evidence>
<dbReference type="PANTHER" id="PTHR46118:SF4">
    <property type="entry name" value="PROTEIN ABHD11"/>
    <property type="match status" value="1"/>
</dbReference>
<organism evidence="3 4">
    <name type="scientific">Marinibactrum halimedae</name>
    <dbReference type="NCBI Taxonomy" id="1444977"/>
    <lineage>
        <taxon>Bacteria</taxon>
        <taxon>Pseudomonadati</taxon>
        <taxon>Pseudomonadota</taxon>
        <taxon>Gammaproteobacteria</taxon>
        <taxon>Cellvibrionales</taxon>
        <taxon>Cellvibrionaceae</taxon>
        <taxon>Marinibactrum</taxon>
    </lineage>
</organism>
<dbReference type="SUPFAM" id="SSF53474">
    <property type="entry name" value="alpha/beta-Hydrolases"/>
    <property type="match status" value="1"/>
</dbReference>
<accession>A0AA37WP16</accession>